<evidence type="ECO:0000256" key="8">
    <source>
        <dbReference type="ARBA" id="ARBA00023136"/>
    </source>
</evidence>
<comment type="caution">
    <text evidence="13">The sequence shown here is derived from an EMBL/GenBank/DDBJ whole genome shotgun (WGS) entry which is preliminary data.</text>
</comment>
<dbReference type="InterPro" id="IPR000498">
    <property type="entry name" value="OmpA-like_TM_dom"/>
</dbReference>
<comment type="similarity">
    <text evidence="2">Belongs to the outer membrane OOP (TC 1.B.6) superfamily. OmpA family.</text>
</comment>
<dbReference type="Pfam" id="PF01389">
    <property type="entry name" value="OmpA_membrane"/>
    <property type="match status" value="1"/>
</dbReference>
<gene>
    <name evidence="13" type="ORF">GAB14E_1240</name>
</gene>
<keyword evidence="11" id="KW-0732">Signal</keyword>
<evidence type="ECO:0000256" key="5">
    <source>
        <dbReference type="ARBA" id="ARBA00022692"/>
    </source>
</evidence>
<keyword evidence="4" id="KW-1134">Transmembrane beta strand</keyword>
<evidence type="ECO:0000256" key="9">
    <source>
        <dbReference type="ARBA" id="ARBA00023237"/>
    </source>
</evidence>
<dbReference type="AlphaFoldDB" id="A0A099L499"/>
<evidence type="ECO:0000256" key="7">
    <source>
        <dbReference type="ARBA" id="ARBA00023114"/>
    </source>
</evidence>
<dbReference type="InterPro" id="IPR050330">
    <property type="entry name" value="Bact_OuterMem_StrucFunc"/>
</dbReference>
<dbReference type="OrthoDB" id="9805832at2"/>
<dbReference type="SUPFAM" id="SSF56925">
    <property type="entry name" value="OMPA-like"/>
    <property type="match status" value="1"/>
</dbReference>
<dbReference type="GO" id="GO:0006811">
    <property type="term" value="P:monoatomic ion transport"/>
    <property type="evidence" value="ECO:0007669"/>
    <property type="project" value="UniProtKB-KW"/>
</dbReference>
<dbReference type="Gene3D" id="2.40.160.20">
    <property type="match status" value="1"/>
</dbReference>
<dbReference type="InterPro" id="IPR006665">
    <property type="entry name" value="OmpA-like"/>
</dbReference>
<proteinExistence type="inferred from homology"/>
<keyword evidence="8 10" id="KW-0472">Membrane</keyword>
<dbReference type="Gene3D" id="3.30.1330.60">
    <property type="entry name" value="OmpA-like domain"/>
    <property type="match status" value="1"/>
</dbReference>
<dbReference type="GO" id="GO:0009279">
    <property type="term" value="C:cell outer membrane"/>
    <property type="evidence" value="ECO:0007669"/>
    <property type="project" value="UniProtKB-SubCell"/>
</dbReference>
<dbReference type="InterPro" id="IPR011250">
    <property type="entry name" value="OMP/PagP_B-barrel"/>
</dbReference>
<evidence type="ECO:0000256" key="10">
    <source>
        <dbReference type="PROSITE-ProRule" id="PRU00473"/>
    </source>
</evidence>
<feature type="domain" description="OmpA-like" evidence="12">
    <location>
        <begin position="234"/>
        <end position="349"/>
    </location>
</feature>
<dbReference type="PANTHER" id="PTHR30329:SF21">
    <property type="entry name" value="LIPOPROTEIN YIAD-RELATED"/>
    <property type="match status" value="1"/>
</dbReference>
<evidence type="ECO:0000256" key="2">
    <source>
        <dbReference type="ARBA" id="ARBA00005710"/>
    </source>
</evidence>
<dbReference type="PANTHER" id="PTHR30329">
    <property type="entry name" value="STATOR ELEMENT OF FLAGELLAR MOTOR COMPLEX"/>
    <property type="match status" value="1"/>
</dbReference>
<evidence type="ECO:0000313" key="14">
    <source>
        <dbReference type="Proteomes" id="UP000029868"/>
    </source>
</evidence>
<dbReference type="InterPro" id="IPR036737">
    <property type="entry name" value="OmpA-like_sf"/>
</dbReference>
<keyword evidence="9" id="KW-0998">Cell outer membrane</keyword>
<evidence type="ECO:0000256" key="4">
    <source>
        <dbReference type="ARBA" id="ARBA00022452"/>
    </source>
</evidence>
<feature type="signal peptide" evidence="11">
    <location>
        <begin position="1"/>
        <end position="29"/>
    </location>
</feature>
<dbReference type="GO" id="GO:0015288">
    <property type="term" value="F:porin activity"/>
    <property type="evidence" value="ECO:0007669"/>
    <property type="project" value="UniProtKB-KW"/>
</dbReference>
<keyword evidence="7" id="KW-0626">Porin</keyword>
<evidence type="ECO:0000256" key="6">
    <source>
        <dbReference type="ARBA" id="ARBA00023065"/>
    </source>
</evidence>
<accession>A0A099L499</accession>
<dbReference type="CDD" id="cd07185">
    <property type="entry name" value="OmpA_C-like"/>
    <property type="match status" value="1"/>
</dbReference>
<dbReference type="InterPro" id="IPR006664">
    <property type="entry name" value="OMP_bac"/>
</dbReference>
<name>A0A099L499_COLPS</name>
<sequence length="357" mass="40087">MHSFHKYRLSTLSNILIPLMLSFNCIAHAVEDQEAKQNIENTVQQIQAALPSSYFYFGGKLGINHYQHGCESWSLDCDKDSFAPGLFAGYQFNDNFAFEAAYIDLGEAKATYLDSASEHLYKGTMKGLNLSAIGSIYLIEDVTLFGKAGVFNWYGENKGPYSTSKADDWAPSAGAGLSYQLNDSWQARFEYQYFHHLGNDTIGGTNAHFTSIGISYQLGRTRPTIVTKTVMKPAPIKLEEVTFPLLFDFDSSDLLLVDSLAVIVSRLTKYPQASVILRGYSDSKGSEKYNLALSQRRTDKIASYLIDKGVQEQQITSEYYGEKNPISDNLTEEHRHLNRHVQILLPSVFINTTQEQK</sequence>
<evidence type="ECO:0000313" key="13">
    <source>
        <dbReference type="EMBL" id="KGJ97651.1"/>
    </source>
</evidence>
<protein>
    <submittedName>
        <fullName evidence="13">OmpA/MotB domain protein</fullName>
    </submittedName>
</protein>
<keyword evidence="6" id="KW-0406">Ion transport</keyword>
<dbReference type="PATRIC" id="fig|28229.3.peg.396"/>
<dbReference type="SUPFAM" id="SSF103088">
    <property type="entry name" value="OmpA-like"/>
    <property type="match status" value="1"/>
</dbReference>
<evidence type="ECO:0000256" key="3">
    <source>
        <dbReference type="ARBA" id="ARBA00022448"/>
    </source>
</evidence>
<keyword evidence="3" id="KW-0813">Transport</keyword>
<dbReference type="PROSITE" id="PS51123">
    <property type="entry name" value="OMPA_2"/>
    <property type="match status" value="1"/>
</dbReference>
<keyword evidence="5" id="KW-0812">Transmembrane</keyword>
<organism evidence="13 14">
    <name type="scientific">Colwellia psychrerythraea</name>
    <name type="common">Vibrio psychroerythus</name>
    <dbReference type="NCBI Taxonomy" id="28229"/>
    <lineage>
        <taxon>Bacteria</taxon>
        <taxon>Pseudomonadati</taxon>
        <taxon>Pseudomonadota</taxon>
        <taxon>Gammaproteobacteria</taxon>
        <taxon>Alteromonadales</taxon>
        <taxon>Colwelliaceae</taxon>
        <taxon>Colwellia</taxon>
    </lineage>
</organism>
<dbReference type="RefSeq" id="WP_033080485.1">
    <property type="nucleotide sequence ID" value="NZ_JQEC01000002.1"/>
</dbReference>
<dbReference type="GO" id="GO:0046930">
    <property type="term" value="C:pore complex"/>
    <property type="evidence" value="ECO:0007669"/>
    <property type="project" value="UniProtKB-KW"/>
</dbReference>
<dbReference type="Pfam" id="PF00691">
    <property type="entry name" value="OmpA"/>
    <property type="match status" value="1"/>
</dbReference>
<evidence type="ECO:0000256" key="11">
    <source>
        <dbReference type="SAM" id="SignalP"/>
    </source>
</evidence>
<dbReference type="Proteomes" id="UP000029868">
    <property type="component" value="Unassembled WGS sequence"/>
</dbReference>
<evidence type="ECO:0000259" key="12">
    <source>
        <dbReference type="PROSITE" id="PS51123"/>
    </source>
</evidence>
<comment type="subcellular location">
    <subcellularLocation>
        <location evidence="1">Cell outer membrane</location>
        <topology evidence="1">Multi-pass membrane protein</topology>
    </subcellularLocation>
</comment>
<reference evidence="13 14" key="1">
    <citation type="submission" date="2014-08" db="EMBL/GenBank/DDBJ databases">
        <title>Genomic and Phenotypic Diversity of Colwellia psychrerythraea strains from Disparate Marine Basins.</title>
        <authorList>
            <person name="Techtmann S.M."/>
            <person name="Stelling S.C."/>
            <person name="Utturkar S.M."/>
            <person name="Alshibli N."/>
            <person name="Harris A."/>
            <person name="Brown S.D."/>
            <person name="Hazen T.C."/>
        </authorList>
    </citation>
    <scope>NUCLEOTIDE SEQUENCE [LARGE SCALE GENOMIC DNA]</scope>
    <source>
        <strain evidence="13 14">GAB14E</strain>
    </source>
</reference>
<dbReference type="PRINTS" id="PR01021">
    <property type="entry name" value="OMPADOMAIN"/>
</dbReference>
<evidence type="ECO:0000256" key="1">
    <source>
        <dbReference type="ARBA" id="ARBA00004571"/>
    </source>
</evidence>
<feature type="chain" id="PRO_5001949330" evidence="11">
    <location>
        <begin position="30"/>
        <end position="357"/>
    </location>
</feature>
<dbReference type="EMBL" id="JQEC01000002">
    <property type="protein sequence ID" value="KGJ97651.1"/>
    <property type="molecule type" value="Genomic_DNA"/>
</dbReference>